<keyword evidence="1" id="KW-0472">Membrane</keyword>
<evidence type="ECO:0000259" key="2">
    <source>
        <dbReference type="SMART" id="SM00014"/>
    </source>
</evidence>
<accession>A0A7X2PEA6</accession>
<evidence type="ECO:0000313" key="3">
    <source>
        <dbReference type="EMBL" id="MSU07344.1"/>
    </source>
</evidence>
<dbReference type="EMBL" id="VUNN01000041">
    <property type="protein sequence ID" value="MSU07344.1"/>
    <property type="molecule type" value="Genomic_DNA"/>
</dbReference>
<evidence type="ECO:0000313" key="4">
    <source>
        <dbReference type="Proteomes" id="UP000460549"/>
    </source>
</evidence>
<dbReference type="PANTHER" id="PTHR14969:SF13">
    <property type="entry name" value="AT30094P"/>
    <property type="match status" value="1"/>
</dbReference>
<feature type="transmembrane region" description="Helical" evidence="1">
    <location>
        <begin position="20"/>
        <end position="46"/>
    </location>
</feature>
<feature type="domain" description="Phosphatidic acid phosphatase type 2/haloperoxidase" evidence="2">
    <location>
        <begin position="52"/>
        <end position="162"/>
    </location>
</feature>
<gene>
    <name evidence="3" type="ORF">FYJ80_11355</name>
</gene>
<organism evidence="3 4">
    <name type="scientific">Bullifex porci</name>
    <dbReference type="NCBI Taxonomy" id="2606638"/>
    <lineage>
        <taxon>Bacteria</taxon>
        <taxon>Pseudomonadati</taxon>
        <taxon>Spirochaetota</taxon>
        <taxon>Spirochaetia</taxon>
        <taxon>Spirochaetales</taxon>
        <taxon>Spirochaetaceae</taxon>
        <taxon>Bullifex</taxon>
    </lineage>
</organism>
<dbReference type="SMART" id="SM00014">
    <property type="entry name" value="acidPPc"/>
    <property type="match status" value="1"/>
</dbReference>
<dbReference type="Pfam" id="PF01569">
    <property type="entry name" value="PAP2"/>
    <property type="match status" value="1"/>
</dbReference>
<keyword evidence="1" id="KW-1133">Transmembrane helix</keyword>
<comment type="caution">
    <text evidence="3">The sequence shown here is derived from an EMBL/GenBank/DDBJ whole genome shotgun (WGS) entry which is preliminary data.</text>
</comment>
<feature type="transmembrane region" description="Helical" evidence="1">
    <location>
        <begin position="147"/>
        <end position="166"/>
    </location>
</feature>
<dbReference type="RefSeq" id="WP_154427018.1">
    <property type="nucleotide sequence ID" value="NZ_VUNN01000041.1"/>
</dbReference>
<dbReference type="Proteomes" id="UP000460549">
    <property type="component" value="Unassembled WGS sequence"/>
</dbReference>
<keyword evidence="1" id="KW-0812">Transmembrane</keyword>
<dbReference type="PANTHER" id="PTHR14969">
    <property type="entry name" value="SPHINGOSINE-1-PHOSPHATE PHOSPHOHYDROLASE"/>
    <property type="match status" value="1"/>
</dbReference>
<dbReference type="Gene3D" id="1.20.144.10">
    <property type="entry name" value="Phosphatidic acid phosphatase type 2/haloperoxidase"/>
    <property type="match status" value="1"/>
</dbReference>
<sequence length="167" mass="18597">MEMAMLQVIQSWHNPVLDRIMVIVFNDFVGAKGEIWVILGLILFLIPKTLKCGICILVSYILAYFIGDGVLKELIGRIRPCNVDTSVPLIVKRSTSYSCPSVHSMLAFASAVSVFMNYKRTGIFTLVFAGLIGFSRLYFFVHYPTDVIFGAVLGTIIGYCLCRLTAK</sequence>
<evidence type="ECO:0000256" key="1">
    <source>
        <dbReference type="SAM" id="Phobius"/>
    </source>
</evidence>
<dbReference type="InterPro" id="IPR036938">
    <property type="entry name" value="PAP2/HPO_sf"/>
</dbReference>
<dbReference type="AlphaFoldDB" id="A0A7X2PEA6"/>
<protein>
    <submittedName>
        <fullName evidence="3">Phosphatase PAP2 family protein</fullName>
    </submittedName>
</protein>
<dbReference type="InterPro" id="IPR000326">
    <property type="entry name" value="PAP2/HPO"/>
</dbReference>
<feature type="transmembrane region" description="Helical" evidence="1">
    <location>
        <begin position="123"/>
        <end position="141"/>
    </location>
</feature>
<dbReference type="SUPFAM" id="SSF48317">
    <property type="entry name" value="Acid phosphatase/Vanadium-dependent haloperoxidase"/>
    <property type="match status" value="1"/>
</dbReference>
<proteinExistence type="predicted"/>
<keyword evidence="4" id="KW-1185">Reference proteome</keyword>
<reference evidence="3 4" key="1">
    <citation type="submission" date="2019-08" db="EMBL/GenBank/DDBJ databases">
        <title>In-depth cultivation of the pig gut microbiome towards novel bacterial diversity and tailored functional studies.</title>
        <authorList>
            <person name="Wylensek D."/>
            <person name="Hitch T.C.A."/>
            <person name="Clavel T."/>
        </authorList>
    </citation>
    <scope>NUCLEOTIDE SEQUENCE [LARGE SCALE GENOMIC DNA]</scope>
    <source>
        <strain evidence="3 4">NM-380-WT-3C1</strain>
    </source>
</reference>
<name>A0A7X2PEA6_9SPIO</name>